<dbReference type="Proteomes" id="UP000502377">
    <property type="component" value="Chromosome"/>
</dbReference>
<proteinExistence type="predicted"/>
<gene>
    <name evidence="1" type="ORF">CRECT_2208</name>
</gene>
<dbReference type="KEGG" id="crx:CRECT_2208"/>
<evidence type="ECO:0000313" key="2">
    <source>
        <dbReference type="Proteomes" id="UP000502377"/>
    </source>
</evidence>
<dbReference type="EMBL" id="CP012543">
    <property type="protein sequence ID" value="QCD47807.1"/>
    <property type="molecule type" value="Genomic_DNA"/>
</dbReference>
<reference evidence="1 2" key="1">
    <citation type="submission" date="2016-07" db="EMBL/GenBank/DDBJ databases">
        <title>Comparative genomics of the Campylobacter concisus group.</title>
        <authorList>
            <person name="Miller W.G."/>
            <person name="Yee E."/>
            <person name="Chapman M.H."/>
            <person name="Huynh S."/>
            <person name="Bono J.L."/>
            <person name="On S.L.W."/>
            <person name="StLeger J."/>
            <person name="Foster G."/>
            <person name="Parker C.T."/>
        </authorList>
    </citation>
    <scope>NUCLEOTIDE SEQUENCE [LARGE SCALE GENOMIC DNA]</scope>
    <source>
        <strain evidence="1 2">ATCC 33238</strain>
    </source>
</reference>
<dbReference type="AlphaFoldDB" id="A0A6G5QQC7"/>
<dbReference type="RefSeq" id="WP_002945903.1">
    <property type="nucleotide sequence ID" value="NZ_CP012543.1"/>
</dbReference>
<accession>A0A6G5QQC7</accession>
<name>A0A6G5QQC7_CAMRE</name>
<protein>
    <submittedName>
        <fullName evidence="1">Putative disulfide oxidoreductase</fullName>
    </submittedName>
</protein>
<evidence type="ECO:0000313" key="1">
    <source>
        <dbReference type="EMBL" id="QCD47807.1"/>
    </source>
</evidence>
<organism evidence="1 2">
    <name type="scientific">Campylobacter rectus</name>
    <name type="common">Wolinella recta</name>
    <dbReference type="NCBI Taxonomy" id="203"/>
    <lineage>
        <taxon>Bacteria</taxon>
        <taxon>Pseudomonadati</taxon>
        <taxon>Campylobacterota</taxon>
        <taxon>Epsilonproteobacteria</taxon>
        <taxon>Campylobacterales</taxon>
        <taxon>Campylobacteraceae</taxon>
        <taxon>Campylobacter</taxon>
    </lineage>
</organism>
<sequence length="173" mass="19162">MDYNIENKGFVCFVYNLQRRRAFWAALLAVLAVKFILCELFSGGAVADALVVKLRFATLFAAFGVCVAMCAPKVFGVKLAGFFLIFLGVIFGLDYSTSDFSGVSEISFPFALPLNEIYPSLFAPDFSATNEAGFIKIYAWANFAFFAVFGAFCLVMILSWFVYNARSSEINKI</sequence>